<dbReference type="Proteomes" id="UP000224563">
    <property type="component" value="Unassembled WGS sequence"/>
</dbReference>
<keyword evidence="1" id="KW-0472">Membrane</keyword>
<evidence type="ECO:0000256" key="1">
    <source>
        <dbReference type="SAM" id="Phobius"/>
    </source>
</evidence>
<organism evidence="2 3">
    <name type="scientific">Agathobacter ruminis</name>
    <dbReference type="NCBI Taxonomy" id="1712665"/>
    <lineage>
        <taxon>Bacteria</taxon>
        <taxon>Bacillati</taxon>
        <taxon>Bacillota</taxon>
        <taxon>Clostridia</taxon>
        <taxon>Lachnospirales</taxon>
        <taxon>Lachnospiraceae</taxon>
        <taxon>Agathobacter</taxon>
    </lineage>
</organism>
<accession>A0A2G3E0L9</accession>
<evidence type="ECO:0000313" key="3">
    <source>
        <dbReference type="Proteomes" id="UP000224563"/>
    </source>
</evidence>
<evidence type="ECO:0000313" key="2">
    <source>
        <dbReference type="EMBL" id="PHU36832.1"/>
    </source>
</evidence>
<keyword evidence="1" id="KW-0812">Transmembrane</keyword>
<feature type="transmembrane region" description="Helical" evidence="1">
    <location>
        <begin position="246"/>
        <end position="267"/>
    </location>
</feature>
<reference evidence="2 3" key="1">
    <citation type="submission" date="2017-10" db="EMBL/GenBank/DDBJ databases">
        <title>Resolving the taxonomy of Roseburia spp., Eubacterium rectale and Agathobacter spp. through phylogenomic analysis.</title>
        <authorList>
            <person name="Sheridan P.O."/>
            <person name="Walker A.W."/>
            <person name="Duncan S.H."/>
            <person name="Scott K.P."/>
            <person name="Toole P.W.O."/>
            <person name="Luis P."/>
            <person name="Flint H.J."/>
        </authorList>
    </citation>
    <scope>NUCLEOTIDE SEQUENCE [LARGE SCALE GENOMIC DNA]</scope>
    <source>
        <strain evidence="2 3">JK623</strain>
    </source>
</reference>
<gene>
    <name evidence="2" type="ORF">CSX02_11110</name>
</gene>
<comment type="caution">
    <text evidence="2">The sequence shown here is derived from an EMBL/GenBank/DDBJ whole genome shotgun (WGS) entry which is preliminary data.</text>
</comment>
<proteinExistence type="predicted"/>
<reference evidence="2 3" key="2">
    <citation type="submission" date="2017-10" db="EMBL/GenBank/DDBJ databases">
        <authorList>
            <person name="Banno H."/>
            <person name="Chua N.-H."/>
        </authorList>
    </citation>
    <scope>NUCLEOTIDE SEQUENCE [LARGE SCALE GENOMIC DNA]</scope>
    <source>
        <strain evidence="2 3">JK623</strain>
    </source>
</reference>
<keyword evidence="3" id="KW-1185">Reference proteome</keyword>
<keyword evidence="1" id="KW-1133">Transmembrane helix</keyword>
<dbReference type="AlphaFoldDB" id="A0A2G3E0L9"/>
<name>A0A2G3E0L9_9FIRM</name>
<protein>
    <submittedName>
        <fullName evidence="2">Uncharacterized protein</fullName>
    </submittedName>
</protein>
<dbReference type="EMBL" id="PDYG01000118">
    <property type="protein sequence ID" value="PHU36832.1"/>
    <property type="molecule type" value="Genomic_DNA"/>
</dbReference>
<sequence length="279" mass="31818">MRYAMTVVMLTVLLTVFGVRDGVKAAELPYDTIEDATGISIAEFETIVKNEIKIQNEGESTFVSEVDERHTKIKNYDLQNAYIEYDLANLIITKYKEKSNFQSLMDEDYSVKIPCEMEDGTPASLVLIPENGTLVFAELGLYNETPSDTITYDSLEKLISETTLEGQIEQIRFTYANMYHMQLVYIVTSETEYIMPRMSEAYDGIQSNHFYQVDEFFQQMNQVFDESAIEPNLNGAVPYRKHFSDLIPIGIALIGFLGAVVCIILLVRKKHMDKKVNMA</sequence>